<reference evidence="1 2" key="1">
    <citation type="journal article" date="2019" name="Sci. Rep.">
        <title>Orb-weaving spider Araneus ventricosus genome elucidates the spidroin gene catalogue.</title>
        <authorList>
            <person name="Kono N."/>
            <person name="Nakamura H."/>
            <person name="Ohtoshi R."/>
            <person name="Moran D.A.P."/>
            <person name="Shinohara A."/>
            <person name="Yoshida Y."/>
            <person name="Fujiwara M."/>
            <person name="Mori M."/>
            <person name="Tomita M."/>
            <person name="Arakawa K."/>
        </authorList>
    </citation>
    <scope>NUCLEOTIDE SEQUENCE [LARGE SCALE GENOMIC DNA]</scope>
</reference>
<evidence type="ECO:0000313" key="2">
    <source>
        <dbReference type="Proteomes" id="UP000499080"/>
    </source>
</evidence>
<keyword evidence="2" id="KW-1185">Reference proteome</keyword>
<organism evidence="1 2">
    <name type="scientific">Araneus ventricosus</name>
    <name type="common">Orbweaver spider</name>
    <name type="synonym">Epeira ventricosa</name>
    <dbReference type="NCBI Taxonomy" id="182803"/>
    <lineage>
        <taxon>Eukaryota</taxon>
        <taxon>Metazoa</taxon>
        <taxon>Ecdysozoa</taxon>
        <taxon>Arthropoda</taxon>
        <taxon>Chelicerata</taxon>
        <taxon>Arachnida</taxon>
        <taxon>Araneae</taxon>
        <taxon>Araneomorphae</taxon>
        <taxon>Entelegynae</taxon>
        <taxon>Araneoidea</taxon>
        <taxon>Araneidae</taxon>
        <taxon>Araneus</taxon>
    </lineage>
</organism>
<accession>A0A4Y2QGL2</accession>
<proteinExistence type="predicted"/>
<gene>
    <name evidence="1" type="ORF">AVEN_77209_1</name>
</gene>
<dbReference type="Proteomes" id="UP000499080">
    <property type="component" value="Unassembled WGS sequence"/>
</dbReference>
<comment type="caution">
    <text evidence="1">The sequence shown here is derived from an EMBL/GenBank/DDBJ whole genome shotgun (WGS) entry which is preliminary data.</text>
</comment>
<protein>
    <submittedName>
        <fullName evidence="1">Uncharacterized protein</fullName>
    </submittedName>
</protein>
<sequence length="124" mass="14468">MKNIVIPLRRKNQMKISDVTEICSLYEEFNIPIPEYISYRNRENSFLSRDLSCLLGASVLSDSCGSFIYSVYGQFSRQQKPHSVWILRWEILLLFLYSSNREGSARMIDMALLEIPGWTCFKTV</sequence>
<evidence type="ECO:0000313" key="1">
    <source>
        <dbReference type="EMBL" id="GBN62186.1"/>
    </source>
</evidence>
<dbReference type="AlphaFoldDB" id="A0A4Y2QGL2"/>
<name>A0A4Y2QGL2_ARAVE</name>
<dbReference type="EMBL" id="BGPR01013782">
    <property type="protein sequence ID" value="GBN62186.1"/>
    <property type="molecule type" value="Genomic_DNA"/>
</dbReference>